<evidence type="ECO:0000313" key="3">
    <source>
        <dbReference type="EMBL" id="QYX73433.1"/>
    </source>
</evidence>
<feature type="domain" description="Phage shock protein PspC N-terminal" evidence="2">
    <location>
        <begin position="7"/>
        <end position="60"/>
    </location>
</feature>
<accession>A0ABX8XDD1</accession>
<dbReference type="Pfam" id="PF04024">
    <property type="entry name" value="PspC"/>
    <property type="match status" value="1"/>
</dbReference>
<gene>
    <name evidence="3" type="ORF">K3G22_03145</name>
</gene>
<keyword evidence="4" id="KW-1185">Reference proteome</keyword>
<organism evidence="3 4">
    <name type="scientific">Shewanella putrefaciens</name>
    <name type="common">Pseudomonas putrefaciens</name>
    <dbReference type="NCBI Taxonomy" id="24"/>
    <lineage>
        <taxon>Bacteria</taxon>
        <taxon>Pseudomonadati</taxon>
        <taxon>Pseudomonadota</taxon>
        <taxon>Gammaproteobacteria</taxon>
        <taxon>Alteromonadales</taxon>
        <taxon>Shewanellaceae</taxon>
        <taxon>Shewanella</taxon>
    </lineage>
</organism>
<protein>
    <submittedName>
        <fullName evidence="3">PspC domain-containing protein</fullName>
    </submittedName>
</protein>
<feature type="transmembrane region" description="Helical" evidence="1">
    <location>
        <begin position="35"/>
        <end position="59"/>
    </location>
</feature>
<dbReference type="Proteomes" id="UP000827084">
    <property type="component" value="Chromosome"/>
</dbReference>
<dbReference type="EMBL" id="CP080635">
    <property type="protein sequence ID" value="QYX73433.1"/>
    <property type="molecule type" value="Genomic_DNA"/>
</dbReference>
<dbReference type="GeneID" id="67442221"/>
<keyword evidence="1" id="KW-0812">Transmembrane</keyword>
<reference evidence="3 4" key="1">
    <citation type="submission" date="2021-08" db="EMBL/GenBank/DDBJ databases">
        <title>Shewanella putrefaciens YZ-J, complete genome.</title>
        <authorList>
            <person name="Yi Z."/>
        </authorList>
    </citation>
    <scope>NUCLEOTIDE SEQUENCE [LARGE SCALE GENOMIC DNA]</scope>
    <source>
        <strain evidence="3 4">YZ-J</strain>
    </source>
</reference>
<evidence type="ECO:0000256" key="1">
    <source>
        <dbReference type="SAM" id="Phobius"/>
    </source>
</evidence>
<dbReference type="InterPro" id="IPR007168">
    <property type="entry name" value="Phageshock_PspC_N"/>
</dbReference>
<keyword evidence="1" id="KW-1133">Transmembrane helix</keyword>
<name>A0ABX8XDD1_SHEPU</name>
<sequence>MKRVQMRMENADRLVCGVASGMAWQFGWSCFWTRAVWAVAIFLMPGVSLLVYFVLALLVTQWKKSI</sequence>
<dbReference type="RefSeq" id="WP_025007912.1">
    <property type="nucleotide sequence ID" value="NZ_BMPK01000004.1"/>
</dbReference>
<feature type="transmembrane region" description="Helical" evidence="1">
    <location>
        <begin position="12"/>
        <end position="29"/>
    </location>
</feature>
<proteinExistence type="predicted"/>
<evidence type="ECO:0000259" key="2">
    <source>
        <dbReference type="Pfam" id="PF04024"/>
    </source>
</evidence>
<keyword evidence="1" id="KW-0472">Membrane</keyword>
<evidence type="ECO:0000313" key="4">
    <source>
        <dbReference type="Proteomes" id="UP000827084"/>
    </source>
</evidence>